<dbReference type="EMBL" id="MCGG01000017">
    <property type="protein sequence ID" value="OEJ68131.1"/>
    <property type="molecule type" value="Genomic_DNA"/>
</dbReference>
<dbReference type="CDD" id="cd01448">
    <property type="entry name" value="TST_Repeat_1"/>
    <property type="match status" value="1"/>
</dbReference>
<dbReference type="Proteomes" id="UP000095347">
    <property type="component" value="Unassembled WGS sequence"/>
</dbReference>
<gene>
    <name evidence="8" type="primary">sseA</name>
    <name evidence="8" type="ORF">BEN30_07300</name>
</gene>
<keyword evidence="8" id="KW-0670">Pyruvate</keyword>
<dbReference type="RefSeq" id="WP_069957459.1">
    <property type="nucleotide sequence ID" value="NZ_MCGG01000017.1"/>
</dbReference>
<dbReference type="PANTHER" id="PTHR11364:SF27">
    <property type="entry name" value="SULFURTRANSFERASE"/>
    <property type="match status" value="1"/>
</dbReference>
<feature type="domain" description="Rhodanese" evidence="7">
    <location>
        <begin position="168"/>
        <end position="284"/>
    </location>
</feature>
<evidence type="ECO:0000313" key="9">
    <source>
        <dbReference type="Proteomes" id="UP000095347"/>
    </source>
</evidence>
<evidence type="ECO:0000313" key="8">
    <source>
        <dbReference type="EMBL" id="OEJ68131.1"/>
    </source>
</evidence>
<dbReference type="InterPro" id="IPR045078">
    <property type="entry name" value="TST/MPST-like"/>
</dbReference>
<dbReference type="AlphaFoldDB" id="A0A1E5Q9P1"/>
<keyword evidence="4" id="KW-0677">Repeat</keyword>
<sequence length="285" mass="32111">MKFKNADALVSCEWLEEHLDAPDVRIVDATYFLPGADRDAYEEWTYRHIPGAVFFDIETICDSDSDLPHMLPSPEKFSSHVRRLGLGDGSKIVIYDSNGGYMAACRVWWMFRLFGHTDVCVLNGGLVRWAKERRPLEKVEPPVRERHFTARQNNALVKTKKQILNNLENPKFQVIDARNEGRYSGIDHEPRPTERRGHIPGSLNLPFTYITPPSKDFTFRSAEEICELLNGAGVDMNKPAVVTCGSGVTACVVAFAMYMLGKEDVAIYDGSWAEWGNDPTTPINA</sequence>
<dbReference type="OrthoDB" id="9781034at2"/>
<dbReference type="SUPFAM" id="SSF52821">
    <property type="entry name" value="Rhodanese/Cell cycle control phosphatase"/>
    <property type="match status" value="2"/>
</dbReference>
<evidence type="ECO:0000256" key="6">
    <source>
        <dbReference type="RuleBase" id="RU000507"/>
    </source>
</evidence>
<dbReference type="FunFam" id="3.40.250.10:FF:000001">
    <property type="entry name" value="Sulfurtransferase"/>
    <property type="match status" value="1"/>
</dbReference>
<reference evidence="9" key="1">
    <citation type="submission" date="2016-07" db="EMBL/GenBank/DDBJ databases">
        <authorList>
            <person name="Florea S."/>
            <person name="Webb J.S."/>
            <person name="Jaromczyk J."/>
            <person name="Schardl C.L."/>
        </authorList>
    </citation>
    <scope>NUCLEOTIDE SEQUENCE [LARGE SCALE GENOMIC DNA]</scope>
    <source>
        <strain evidence="9">MV-1</strain>
    </source>
</reference>
<evidence type="ECO:0000256" key="5">
    <source>
        <dbReference type="ARBA" id="ARBA00051793"/>
    </source>
</evidence>
<dbReference type="PROSITE" id="PS00683">
    <property type="entry name" value="RHODANESE_2"/>
    <property type="match status" value="1"/>
</dbReference>
<dbReference type="PANTHER" id="PTHR11364">
    <property type="entry name" value="THIOSULFATE SULFERTANSFERASE"/>
    <property type="match status" value="1"/>
</dbReference>
<keyword evidence="2" id="KW-0963">Cytoplasm</keyword>
<evidence type="ECO:0000256" key="4">
    <source>
        <dbReference type="ARBA" id="ARBA00022737"/>
    </source>
</evidence>
<comment type="catalytic activity">
    <reaction evidence="5">
        <text>2-oxo-3-sulfanylpropanoate + [thioredoxin]-dithiol = [thioredoxin]-disulfide + hydrogen sulfide + pyruvate + H(+)</text>
        <dbReference type="Rhea" id="RHEA:21740"/>
        <dbReference type="Rhea" id="RHEA-COMP:10698"/>
        <dbReference type="Rhea" id="RHEA-COMP:10700"/>
        <dbReference type="ChEBI" id="CHEBI:15361"/>
        <dbReference type="ChEBI" id="CHEBI:15378"/>
        <dbReference type="ChEBI" id="CHEBI:29919"/>
        <dbReference type="ChEBI" id="CHEBI:29950"/>
        <dbReference type="ChEBI" id="CHEBI:50058"/>
        <dbReference type="ChEBI" id="CHEBI:57678"/>
        <dbReference type="EC" id="2.8.1.2"/>
    </reaction>
    <physiologicalReaction direction="left-to-right" evidence="5">
        <dbReference type="Rhea" id="RHEA:21741"/>
    </physiologicalReaction>
</comment>
<dbReference type="InterPro" id="IPR001307">
    <property type="entry name" value="Thiosulphate_STrfase_CS"/>
</dbReference>
<dbReference type="SMART" id="SM00450">
    <property type="entry name" value="RHOD"/>
    <property type="match status" value="2"/>
</dbReference>
<dbReference type="InterPro" id="IPR001763">
    <property type="entry name" value="Rhodanese-like_dom"/>
</dbReference>
<accession>A0A1E5Q9P1</accession>
<name>A0A1E5Q9P1_9PROT</name>
<evidence type="ECO:0000256" key="2">
    <source>
        <dbReference type="ARBA" id="ARBA00022490"/>
    </source>
</evidence>
<comment type="caution">
    <text evidence="8">The sequence shown here is derived from an EMBL/GenBank/DDBJ whole genome shotgun (WGS) entry which is preliminary data.</text>
</comment>
<dbReference type="NCBIfam" id="NF008557">
    <property type="entry name" value="PRK11493.1"/>
    <property type="match status" value="1"/>
</dbReference>
<dbReference type="CDD" id="cd01449">
    <property type="entry name" value="TST_Repeat_2"/>
    <property type="match status" value="1"/>
</dbReference>
<evidence type="ECO:0000256" key="3">
    <source>
        <dbReference type="ARBA" id="ARBA00022679"/>
    </source>
</evidence>
<dbReference type="Pfam" id="PF00581">
    <property type="entry name" value="Rhodanese"/>
    <property type="match status" value="2"/>
</dbReference>
<dbReference type="STRING" id="28181.BEN30_07300"/>
<evidence type="ECO:0000259" key="7">
    <source>
        <dbReference type="PROSITE" id="PS50206"/>
    </source>
</evidence>
<organism evidence="8 9">
    <name type="scientific">Magnetovibrio blakemorei</name>
    <dbReference type="NCBI Taxonomy" id="28181"/>
    <lineage>
        <taxon>Bacteria</taxon>
        <taxon>Pseudomonadati</taxon>
        <taxon>Pseudomonadota</taxon>
        <taxon>Alphaproteobacteria</taxon>
        <taxon>Rhodospirillales</taxon>
        <taxon>Magnetovibrionaceae</taxon>
        <taxon>Magnetovibrio</taxon>
    </lineage>
</organism>
<proteinExistence type="predicted"/>
<dbReference type="GO" id="GO:0004792">
    <property type="term" value="F:thiosulfate-cyanide sulfurtransferase activity"/>
    <property type="evidence" value="ECO:0007669"/>
    <property type="project" value="InterPro"/>
</dbReference>
<dbReference type="PROSITE" id="PS50206">
    <property type="entry name" value="RHODANESE_3"/>
    <property type="match status" value="2"/>
</dbReference>
<dbReference type="GO" id="GO:0005737">
    <property type="term" value="C:cytoplasm"/>
    <property type="evidence" value="ECO:0007669"/>
    <property type="project" value="UniProtKB-SubCell"/>
</dbReference>
<keyword evidence="3 6" id="KW-0808">Transferase</keyword>
<evidence type="ECO:0000256" key="1">
    <source>
        <dbReference type="ARBA" id="ARBA00004496"/>
    </source>
</evidence>
<feature type="domain" description="Rhodanese" evidence="7">
    <location>
        <begin position="20"/>
        <end position="138"/>
    </location>
</feature>
<comment type="subcellular location">
    <subcellularLocation>
        <location evidence="1">Cytoplasm</location>
    </subcellularLocation>
</comment>
<protein>
    <recommendedName>
        <fullName evidence="6">Sulfurtransferase</fullName>
    </recommendedName>
</protein>
<dbReference type="FunFam" id="3.40.250.10:FF:000015">
    <property type="entry name" value="Sulfurtransferase"/>
    <property type="match status" value="1"/>
</dbReference>
<dbReference type="InterPro" id="IPR036873">
    <property type="entry name" value="Rhodanese-like_dom_sf"/>
</dbReference>
<dbReference type="GO" id="GO:0016784">
    <property type="term" value="F:3-mercaptopyruvate sulfurtransferase activity"/>
    <property type="evidence" value="ECO:0007669"/>
    <property type="project" value="UniProtKB-EC"/>
</dbReference>
<keyword evidence="9" id="KW-1185">Reference proteome</keyword>
<dbReference type="Gene3D" id="3.40.250.10">
    <property type="entry name" value="Rhodanese-like domain"/>
    <property type="match status" value="2"/>
</dbReference>